<comment type="catalytic activity">
    <reaction evidence="1">
        <text>ATP + protein L-histidine = ADP + protein N-phospho-L-histidine.</text>
        <dbReference type="EC" id="2.7.13.3"/>
    </reaction>
</comment>
<dbReference type="PANTHER" id="PTHR45453">
    <property type="entry name" value="PHOSPHATE REGULON SENSOR PROTEIN PHOR"/>
    <property type="match status" value="1"/>
</dbReference>
<keyword evidence="10" id="KW-1185">Reference proteome</keyword>
<evidence type="ECO:0000313" key="10">
    <source>
        <dbReference type="Proteomes" id="UP000254912"/>
    </source>
</evidence>
<evidence type="ECO:0000256" key="5">
    <source>
        <dbReference type="ARBA" id="ARBA00022679"/>
    </source>
</evidence>
<keyword evidence="4" id="KW-0597">Phosphoprotein</keyword>
<evidence type="ECO:0000256" key="4">
    <source>
        <dbReference type="ARBA" id="ARBA00022553"/>
    </source>
</evidence>
<dbReference type="Pfam" id="PF02518">
    <property type="entry name" value="HATPase_c"/>
    <property type="match status" value="1"/>
</dbReference>
<keyword evidence="8" id="KW-0472">Membrane</keyword>
<dbReference type="InterPro" id="IPR050351">
    <property type="entry name" value="BphY/WalK/GraS-like"/>
</dbReference>
<dbReference type="InterPro" id="IPR036097">
    <property type="entry name" value="HisK_dim/P_sf"/>
</dbReference>
<evidence type="ECO:0000313" key="9">
    <source>
        <dbReference type="EMBL" id="RDL11823.1"/>
    </source>
</evidence>
<dbReference type="InterPro" id="IPR005467">
    <property type="entry name" value="His_kinase_dom"/>
</dbReference>
<dbReference type="Pfam" id="PF00512">
    <property type="entry name" value="HisKA"/>
    <property type="match status" value="1"/>
</dbReference>
<dbReference type="InterPro" id="IPR035965">
    <property type="entry name" value="PAS-like_dom_sf"/>
</dbReference>
<name>A0A288Q624_9LACO</name>
<dbReference type="GO" id="GO:0004721">
    <property type="term" value="F:phosphoprotein phosphatase activity"/>
    <property type="evidence" value="ECO:0007669"/>
    <property type="project" value="TreeGrafter"/>
</dbReference>
<dbReference type="SUPFAM" id="SSF47384">
    <property type="entry name" value="Homodimeric domain of signal transducing histidine kinase"/>
    <property type="match status" value="1"/>
</dbReference>
<keyword evidence="5" id="KW-0808">Transferase</keyword>
<proteinExistence type="predicted"/>
<dbReference type="Pfam" id="PF13596">
    <property type="entry name" value="PAS_10"/>
    <property type="match status" value="1"/>
</dbReference>
<evidence type="ECO:0000256" key="3">
    <source>
        <dbReference type="ARBA" id="ARBA00012438"/>
    </source>
</evidence>
<dbReference type="InterPro" id="IPR004358">
    <property type="entry name" value="Sig_transdc_His_kin-like_C"/>
</dbReference>
<dbReference type="EC" id="2.7.13.3" evidence="3"/>
<dbReference type="InterPro" id="IPR003594">
    <property type="entry name" value="HATPase_dom"/>
</dbReference>
<protein>
    <recommendedName>
        <fullName evidence="3">histidine kinase</fullName>
        <ecNumber evidence="3">2.7.13.3</ecNumber>
    </recommendedName>
</protein>
<accession>A0A288Q624</accession>
<dbReference type="Gene3D" id="3.30.565.10">
    <property type="entry name" value="Histidine kinase-like ATPase, C-terminal domain"/>
    <property type="match status" value="1"/>
</dbReference>
<dbReference type="GeneID" id="94545818"/>
<reference evidence="9 10" key="1">
    <citation type="submission" date="2018-07" db="EMBL/GenBank/DDBJ databases">
        <title>Genomic Encyclopedia of Type Strains, Phase III (KMG-III): the genomes of soil and plant-associated and newly described type strains.</title>
        <authorList>
            <person name="Whitman W."/>
        </authorList>
    </citation>
    <scope>NUCLEOTIDE SEQUENCE [LARGE SCALE GENOMIC DNA]</scope>
    <source>
        <strain evidence="9 10">CECT 7031</strain>
    </source>
</reference>
<dbReference type="PROSITE" id="PS50109">
    <property type="entry name" value="HIS_KIN"/>
    <property type="match status" value="1"/>
</dbReference>
<dbReference type="GO" id="GO:0000155">
    <property type="term" value="F:phosphorelay sensor kinase activity"/>
    <property type="evidence" value="ECO:0007669"/>
    <property type="project" value="InterPro"/>
</dbReference>
<dbReference type="KEGG" id="wso:WSWS_00612"/>
<keyword evidence="7" id="KW-0902">Two-component regulatory system</keyword>
<dbReference type="CDD" id="cd00082">
    <property type="entry name" value="HisKA"/>
    <property type="match status" value="1"/>
</dbReference>
<evidence type="ECO:0000256" key="6">
    <source>
        <dbReference type="ARBA" id="ARBA00022777"/>
    </source>
</evidence>
<dbReference type="AlphaFoldDB" id="A0A288Q624"/>
<dbReference type="CDD" id="cd00075">
    <property type="entry name" value="HATPase"/>
    <property type="match status" value="1"/>
</dbReference>
<dbReference type="SMART" id="SM00387">
    <property type="entry name" value="HATPase_c"/>
    <property type="match status" value="1"/>
</dbReference>
<dbReference type="EMBL" id="QRAS01000001">
    <property type="protein sequence ID" value="RDL11823.1"/>
    <property type="molecule type" value="Genomic_DNA"/>
</dbReference>
<dbReference type="RefSeq" id="WP_070229893.1">
    <property type="nucleotide sequence ID" value="NZ_BJYO01000002.1"/>
</dbReference>
<dbReference type="SUPFAM" id="SSF55785">
    <property type="entry name" value="PYP-like sensor domain (PAS domain)"/>
    <property type="match status" value="1"/>
</dbReference>
<organism evidence="9 10">
    <name type="scientific">Weissella soli</name>
    <dbReference type="NCBI Taxonomy" id="155866"/>
    <lineage>
        <taxon>Bacteria</taxon>
        <taxon>Bacillati</taxon>
        <taxon>Bacillota</taxon>
        <taxon>Bacilli</taxon>
        <taxon>Lactobacillales</taxon>
        <taxon>Lactobacillaceae</taxon>
        <taxon>Weissella</taxon>
    </lineage>
</organism>
<dbReference type="PANTHER" id="PTHR45453:SF1">
    <property type="entry name" value="PHOSPHATE REGULON SENSOR PROTEIN PHOR"/>
    <property type="match status" value="1"/>
</dbReference>
<evidence type="ECO:0000256" key="8">
    <source>
        <dbReference type="ARBA" id="ARBA00023136"/>
    </source>
</evidence>
<dbReference type="PRINTS" id="PR00344">
    <property type="entry name" value="BCTRLSENSOR"/>
</dbReference>
<evidence type="ECO:0000256" key="1">
    <source>
        <dbReference type="ARBA" id="ARBA00000085"/>
    </source>
</evidence>
<comment type="subcellular location">
    <subcellularLocation>
        <location evidence="2">Membrane</location>
    </subcellularLocation>
</comment>
<sequence length="466" mass="52508">MKKFRPYIVFAVLCIITILSGLLIIGWEPGAKLMISSTELVLFVFTLVIGLTIVLYVRQARRNQQMQLFIQKLQTLQDDGSTQAHIFLHPADDLFPLATAVNNVQSLQRHQIKNLERQETALNALLTNMPVAAIQITPEREILRFNTRAANLLNLSMKSVGRTYDDLILSHSLLDFFERAIRQKTHLHETIAVEQGNQTRWYDTTAEYYHTQANEYALWILFYDLTELIDLQERQTQFVANASHELRTPLTSIAGFTETLLSGAQEDPAARQQFLEIIQKETKRLLALVQDILSLAKIGNKTNATETLGVREIVEDVLLSQQDMIRSQGYDVSVDIPETEALSLPAGSLRQIISNLIINSLKYNRPQGKLHVQSMLTDDQVVLTFADTGLGISSEDQAHIFERFYRADKSRNQQISGTGLGLSIVYELVTAVEGQVELDSQLSVGTTITVRFPIQVLASTKYSFAN</sequence>
<gene>
    <name evidence="9" type="ORF">DFP99_0242</name>
</gene>
<dbReference type="GO" id="GO:0005886">
    <property type="term" value="C:plasma membrane"/>
    <property type="evidence" value="ECO:0007669"/>
    <property type="project" value="TreeGrafter"/>
</dbReference>
<dbReference type="SUPFAM" id="SSF55874">
    <property type="entry name" value="ATPase domain of HSP90 chaperone/DNA topoisomerase II/histidine kinase"/>
    <property type="match status" value="1"/>
</dbReference>
<evidence type="ECO:0000256" key="7">
    <source>
        <dbReference type="ARBA" id="ARBA00023012"/>
    </source>
</evidence>
<dbReference type="InterPro" id="IPR003661">
    <property type="entry name" value="HisK_dim/P_dom"/>
</dbReference>
<keyword evidence="6 9" id="KW-0418">Kinase</keyword>
<dbReference type="Gene3D" id="1.10.287.130">
    <property type="match status" value="1"/>
</dbReference>
<dbReference type="GO" id="GO:0016036">
    <property type="term" value="P:cellular response to phosphate starvation"/>
    <property type="evidence" value="ECO:0007669"/>
    <property type="project" value="TreeGrafter"/>
</dbReference>
<dbReference type="SMART" id="SM00388">
    <property type="entry name" value="HisKA"/>
    <property type="match status" value="1"/>
</dbReference>
<dbReference type="FunFam" id="1.10.287.130:FF:000001">
    <property type="entry name" value="Two-component sensor histidine kinase"/>
    <property type="match status" value="1"/>
</dbReference>
<dbReference type="Gene3D" id="3.30.450.20">
    <property type="entry name" value="PAS domain"/>
    <property type="match status" value="1"/>
</dbReference>
<dbReference type="InterPro" id="IPR036890">
    <property type="entry name" value="HATPase_C_sf"/>
</dbReference>
<dbReference type="FunFam" id="3.30.565.10:FF:000006">
    <property type="entry name" value="Sensor histidine kinase WalK"/>
    <property type="match status" value="1"/>
</dbReference>
<evidence type="ECO:0000256" key="2">
    <source>
        <dbReference type="ARBA" id="ARBA00004370"/>
    </source>
</evidence>
<dbReference type="Proteomes" id="UP000254912">
    <property type="component" value="Unassembled WGS sequence"/>
</dbReference>
<comment type="caution">
    <text evidence="9">The sequence shown here is derived from an EMBL/GenBank/DDBJ whole genome shotgun (WGS) entry which is preliminary data.</text>
</comment>